<gene>
    <name evidence="1" type="ORF">WLH_01817</name>
</gene>
<dbReference type="AlphaFoldDB" id="A0A192CAF9"/>
<protein>
    <submittedName>
        <fullName evidence="1">Uncharacterized protein</fullName>
    </submittedName>
</protein>
<reference evidence="1 2" key="1">
    <citation type="submission" date="2016-03" db="EMBL/GenBank/DDBJ databases">
        <title>Genome Sequence and Comparative Pathogenic Determinants of Uropathogenic Escherichia coli O25b:H4, a Clinical Isolate from Saudi Arabia.</title>
        <authorList>
            <person name="Alyamani E.A.J."/>
            <person name="Khiyami M.A."/>
            <person name="Booq R.Y."/>
            <person name="Bahwerth F.S."/>
            <person name="Vaisvil B."/>
            <person name="Schmitt D.P."/>
            <person name="Kapatral V."/>
        </authorList>
    </citation>
    <scope>NUCLEOTIDE SEQUENCE [LARGE SCALE GENOMIC DNA]</scope>
    <source>
        <strain evidence="1 2">O25b:H4</strain>
    </source>
</reference>
<dbReference type="EMBL" id="CP015085">
    <property type="protein sequence ID" value="ANK03078.1"/>
    <property type="molecule type" value="Genomic_DNA"/>
</dbReference>
<dbReference type="PATRIC" id="fig|941280.3.peg.1795"/>
<accession>A0A192CAF9</accession>
<proteinExistence type="predicted"/>
<evidence type="ECO:0000313" key="1">
    <source>
        <dbReference type="EMBL" id="ANK03078.1"/>
    </source>
</evidence>
<organism evidence="1 2">
    <name type="scientific">Escherichia coli O25b:H4</name>
    <dbReference type="NCBI Taxonomy" id="941280"/>
    <lineage>
        <taxon>Bacteria</taxon>
        <taxon>Pseudomonadati</taxon>
        <taxon>Pseudomonadota</taxon>
        <taxon>Gammaproteobacteria</taxon>
        <taxon>Enterobacterales</taxon>
        <taxon>Enterobacteriaceae</taxon>
        <taxon>Escherichia</taxon>
    </lineage>
</organism>
<sequence length="37" mass="4351">MYLSALKLLRWKMIKPSPIDRFHFYGQAPSRAELAKS</sequence>
<name>A0A192CAF9_ECO25</name>
<evidence type="ECO:0000313" key="2">
    <source>
        <dbReference type="Proteomes" id="UP000183316"/>
    </source>
</evidence>
<dbReference type="Proteomes" id="UP000183316">
    <property type="component" value="Chromosome"/>
</dbReference>